<protein>
    <recommendedName>
        <fullName evidence="1">VTC domain-containing protein</fullName>
    </recommendedName>
</protein>
<evidence type="ECO:0000313" key="3">
    <source>
        <dbReference type="Proteomes" id="UP000581087"/>
    </source>
</evidence>
<gene>
    <name evidence="2" type="ORF">BJ972_002849</name>
</gene>
<evidence type="ECO:0000313" key="2">
    <source>
        <dbReference type="EMBL" id="NYD68330.1"/>
    </source>
</evidence>
<sequence length="280" mass="30982">MSAAAMEKRMTAPAALLDRFDGLSLDELNARAELQTRVDRKYILPAGDLAAVLAELGDDALVLEIDGVRGTPYESVYFDTPELASYHLAARGRRRRFKIRTRHYLDSGASFLEVKTRGGRSLTVKDRLPYTVDAAGEALRPEGVAYADDLLRDCGVLRDGGALDPAVTGRLYPTLITRYRRTTLLLPAESGRDESRATIDDRLEWVDVGAQDFARDLHLPRSVIVETKSGSSAGALDRALWRHGHRPATLSKFGTGLAALRPGLPSNKWRRVLDRHFSTR</sequence>
<dbReference type="Pfam" id="PF09359">
    <property type="entry name" value="VTC"/>
    <property type="match status" value="1"/>
</dbReference>
<dbReference type="Gene3D" id="3.20.100.30">
    <property type="entry name" value="VTC, catalytic tunnel domain"/>
    <property type="match status" value="1"/>
</dbReference>
<dbReference type="EMBL" id="JACCBI010000001">
    <property type="protein sequence ID" value="NYD68330.1"/>
    <property type="molecule type" value="Genomic_DNA"/>
</dbReference>
<dbReference type="GO" id="GO:0006799">
    <property type="term" value="P:polyphosphate biosynthetic process"/>
    <property type="evidence" value="ECO:0007669"/>
    <property type="project" value="UniProtKB-ARBA"/>
</dbReference>
<dbReference type="RefSeq" id="WP_241830867.1">
    <property type="nucleotide sequence ID" value="NZ_JACCBI010000001.1"/>
</dbReference>
<proteinExistence type="predicted"/>
<organism evidence="2 3">
    <name type="scientific">Agromyces atrinae</name>
    <dbReference type="NCBI Taxonomy" id="592376"/>
    <lineage>
        <taxon>Bacteria</taxon>
        <taxon>Bacillati</taxon>
        <taxon>Actinomycetota</taxon>
        <taxon>Actinomycetes</taxon>
        <taxon>Micrococcales</taxon>
        <taxon>Microbacteriaceae</taxon>
        <taxon>Agromyces</taxon>
    </lineage>
</organism>
<dbReference type="Proteomes" id="UP000581087">
    <property type="component" value="Unassembled WGS sequence"/>
</dbReference>
<reference evidence="2 3" key="1">
    <citation type="submission" date="2020-07" db="EMBL/GenBank/DDBJ databases">
        <title>Sequencing the genomes of 1000 actinobacteria strains.</title>
        <authorList>
            <person name="Klenk H.-P."/>
        </authorList>
    </citation>
    <scope>NUCLEOTIDE SEQUENCE [LARGE SCALE GENOMIC DNA]</scope>
    <source>
        <strain evidence="2 3">DSM 23870</strain>
    </source>
</reference>
<name>A0A852SGW4_9MICO</name>
<comment type="caution">
    <text evidence="2">The sequence shown here is derived from an EMBL/GenBank/DDBJ whole genome shotgun (WGS) entry which is preliminary data.</text>
</comment>
<evidence type="ECO:0000259" key="1">
    <source>
        <dbReference type="Pfam" id="PF09359"/>
    </source>
</evidence>
<dbReference type="InterPro" id="IPR042267">
    <property type="entry name" value="VTC_sf"/>
</dbReference>
<dbReference type="CDD" id="cd07750">
    <property type="entry name" value="PolyPPase_VTC_like"/>
    <property type="match status" value="1"/>
</dbReference>
<dbReference type="InterPro" id="IPR018966">
    <property type="entry name" value="VTC_domain"/>
</dbReference>
<accession>A0A852SGW4</accession>
<dbReference type="AlphaFoldDB" id="A0A852SGW4"/>
<feature type="domain" description="VTC" evidence="1">
    <location>
        <begin position="37"/>
        <end position="260"/>
    </location>
</feature>